<dbReference type="AlphaFoldDB" id="A0AA38NXK0"/>
<comment type="caution">
    <text evidence="2">The sequence shown here is derived from an EMBL/GenBank/DDBJ whole genome shotgun (WGS) entry which is preliminary data.</text>
</comment>
<feature type="region of interest" description="Disordered" evidence="1">
    <location>
        <begin position="169"/>
        <end position="218"/>
    </location>
</feature>
<proteinExistence type="predicted"/>
<dbReference type="EMBL" id="MU806943">
    <property type="protein sequence ID" value="KAJ3832490.1"/>
    <property type="molecule type" value="Genomic_DNA"/>
</dbReference>
<dbReference type="Proteomes" id="UP001163846">
    <property type="component" value="Unassembled WGS sequence"/>
</dbReference>
<sequence length="218" mass="24563">MAAALKEKNSHNSTLIFIIYDYPLFTFVTALGRHKRWDASGFHSPPLLFVAYHSVCSNMAFRNPPPRPNLIASHVDGYIIFVAYPRFQSGLRVPPNQIFKLLQTRALDLECFCGRISSAFRSTKKDSLLNRRFVAMCKKKECNYFIDLTGTYDEALYLWPVHSSNAAPGMTNSSSSSTSTTCKSSNTTTCSSNTMMHSSNTTMRSSSRQRVKDENRSQ</sequence>
<evidence type="ECO:0000256" key="1">
    <source>
        <dbReference type="SAM" id="MobiDB-lite"/>
    </source>
</evidence>
<reference evidence="2" key="1">
    <citation type="submission" date="2022-08" db="EMBL/GenBank/DDBJ databases">
        <authorList>
            <consortium name="DOE Joint Genome Institute"/>
            <person name="Min B."/>
            <person name="Riley R."/>
            <person name="Sierra-Patev S."/>
            <person name="Naranjo-Ortiz M."/>
            <person name="Looney B."/>
            <person name="Konkel Z."/>
            <person name="Slot J.C."/>
            <person name="Sakamoto Y."/>
            <person name="Steenwyk J.L."/>
            <person name="Rokas A."/>
            <person name="Carro J."/>
            <person name="Camarero S."/>
            <person name="Ferreira P."/>
            <person name="Molpeceres G."/>
            <person name="Ruiz-Duenas F.J."/>
            <person name="Serrano A."/>
            <person name="Henrissat B."/>
            <person name="Drula E."/>
            <person name="Hughes K.W."/>
            <person name="Mata J.L."/>
            <person name="Ishikawa N.K."/>
            <person name="Vargas-Isla R."/>
            <person name="Ushijima S."/>
            <person name="Smith C.A."/>
            <person name="Ahrendt S."/>
            <person name="Andreopoulos W."/>
            <person name="He G."/>
            <person name="Labutti K."/>
            <person name="Lipzen A."/>
            <person name="Ng V."/>
            <person name="Sandor L."/>
            <person name="Barry K."/>
            <person name="Martinez A.T."/>
            <person name="Xiao Y."/>
            <person name="Gibbons J.G."/>
            <person name="Terashima K."/>
            <person name="Hibbett D.S."/>
            <person name="Grigoriev I.V."/>
        </authorList>
    </citation>
    <scope>NUCLEOTIDE SEQUENCE</scope>
    <source>
        <strain evidence="2">TFB9207</strain>
    </source>
</reference>
<organism evidence="2 3">
    <name type="scientific">Lentinula raphanica</name>
    <dbReference type="NCBI Taxonomy" id="153919"/>
    <lineage>
        <taxon>Eukaryota</taxon>
        <taxon>Fungi</taxon>
        <taxon>Dikarya</taxon>
        <taxon>Basidiomycota</taxon>
        <taxon>Agaricomycotina</taxon>
        <taxon>Agaricomycetes</taxon>
        <taxon>Agaricomycetidae</taxon>
        <taxon>Agaricales</taxon>
        <taxon>Marasmiineae</taxon>
        <taxon>Omphalotaceae</taxon>
        <taxon>Lentinula</taxon>
    </lineage>
</organism>
<feature type="compositionally biased region" description="Low complexity" evidence="1">
    <location>
        <begin position="170"/>
        <end position="206"/>
    </location>
</feature>
<protein>
    <submittedName>
        <fullName evidence="2">Uncharacterized protein</fullName>
    </submittedName>
</protein>
<name>A0AA38NXK0_9AGAR</name>
<evidence type="ECO:0000313" key="3">
    <source>
        <dbReference type="Proteomes" id="UP001163846"/>
    </source>
</evidence>
<gene>
    <name evidence="2" type="ORF">F5878DRAFT_666528</name>
</gene>
<evidence type="ECO:0000313" key="2">
    <source>
        <dbReference type="EMBL" id="KAJ3832490.1"/>
    </source>
</evidence>
<keyword evidence="3" id="KW-1185">Reference proteome</keyword>
<accession>A0AA38NXK0</accession>